<feature type="coiled-coil region" evidence="1">
    <location>
        <begin position="61"/>
        <end position="88"/>
    </location>
</feature>
<dbReference type="Proteomes" id="UP001162060">
    <property type="component" value="Unassembled WGS sequence"/>
</dbReference>
<name>A0AAV1V3S1_9STRA</name>
<feature type="compositionally biased region" description="Basic and acidic residues" evidence="2">
    <location>
        <begin position="282"/>
        <end position="297"/>
    </location>
</feature>
<proteinExistence type="predicted"/>
<evidence type="ECO:0000313" key="4">
    <source>
        <dbReference type="Proteomes" id="UP001162060"/>
    </source>
</evidence>
<dbReference type="EMBL" id="CAKLBY020000259">
    <property type="protein sequence ID" value="CAK7940887.1"/>
    <property type="molecule type" value="Genomic_DNA"/>
</dbReference>
<dbReference type="CDD" id="cd14686">
    <property type="entry name" value="bZIP"/>
    <property type="match status" value="1"/>
</dbReference>
<evidence type="ECO:0000256" key="1">
    <source>
        <dbReference type="SAM" id="Coils"/>
    </source>
</evidence>
<keyword evidence="1" id="KW-0175">Coiled coil</keyword>
<evidence type="ECO:0000313" key="3">
    <source>
        <dbReference type="EMBL" id="CAK7940887.1"/>
    </source>
</evidence>
<evidence type="ECO:0000256" key="2">
    <source>
        <dbReference type="SAM" id="MobiDB-lite"/>
    </source>
</evidence>
<organism evidence="3 4">
    <name type="scientific">Peronospora matthiolae</name>
    <dbReference type="NCBI Taxonomy" id="2874970"/>
    <lineage>
        <taxon>Eukaryota</taxon>
        <taxon>Sar</taxon>
        <taxon>Stramenopiles</taxon>
        <taxon>Oomycota</taxon>
        <taxon>Peronosporomycetes</taxon>
        <taxon>Peronosporales</taxon>
        <taxon>Peronosporaceae</taxon>
        <taxon>Peronospora</taxon>
    </lineage>
</organism>
<dbReference type="AlphaFoldDB" id="A0AAV1V3S1"/>
<gene>
    <name evidence="3" type="ORF">PM001_LOCUS26037</name>
</gene>
<feature type="region of interest" description="Disordered" evidence="2">
    <location>
        <begin position="276"/>
        <end position="297"/>
    </location>
</feature>
<protein>
    <recommendedName>
        <fullName evidence="5">BZIP domain-containing protein</fullName>
    </recommendedName>
</protein>
<comment type="caution">
    <text evidence="3">The sequence shown here is derived from an EMBL/GenBank/DDBJ whole genome shotgun (WGS) entry which is preliminary data.</text>
</comment>
<sequence length="297" mass="33809">MQDLHNHPSFPLIQNAASSTRGIHEAQATKDDDKVDDKVLRRRLQYKLHQRRHRAKQKEKAATLDLDVQQLAVEVETLNRRRQTLLLEDNCFASRGTIGGVPARTAMEYFRLFQLGASLRRIDQQEHFLRVIMTAETEGPDYVGVDTIVTQWRRYCNFFAYTRYEPLCICITTVGDLTVVEADSIFSVRARRDGIVALYPALNGNPELTQRLSGNVINIHVKYCFTFDSAGFVTWFGAEWDLVDALQRTLGSLDDVTTLLSNANMSSSTGKILIEDMPVQETKPRSDPRHDVDYLLS</sequence>
<reference evidence="3" key="1">
    <citation type="submission" date="2024-01" db="EMBL/GenBank/DDBJ databases">
        <authorList>
            <person name="Webb A."/>
        </authorList>
    </citation>
    <scope>NUCLEOTIDE SEQUENCE</scope>
    <source>
        <strain evidence="3">Pm1</strain>
    </source>
</reference>
<accession>A0AAV1V3S1</accession>
<evidence type="ECO:0008006" key="5">
    <source>
        <dbReference type="Google" id="ProtNLM"/>
    </source>
</evidence>